<gene>
    <name evidence="5" type="ORF">PGLA1383_LOCUS15956</name>
</gene>
<comment type="caution">
    <text evidence="5">The sequence shown here is derived from an EMBL/GenBank/DDBJ whole genome shotgun (WGS) entry which is preliminary data.</text>
</comment>
<protein>
    <recommendedName>
        <fullName evidence="4">K Homology domain-containing protein</fullName>
    </recommendedName>
</protein>
<evidence type="ECO:0000256" key="3">
    <source>
        <dbReference type="SAM" id="MobiDB-lite"/>
    </source>
</evidence>
<dbReference type="GO" id="GO:0003723">
    <property type="term" value="F:RNA binding"/>
    <property type="evidence" value="ECO:0007669"/>
    <property type="project" value="UniProtKB-UniRule"/>
</dbReference>
<feature type="domain" description="K Homology" evidence="4">
    <location>
        <begin position="215"/>
        <end position="283"/>
    </location>
</feature>
<evidence type="ECO:0000313" key="6">
    <source>
        <dbReference type="Proteomes" id="UP000654075"/>
    </source>
</evidence>
<evidence type="ECO:0000256" key="1">
    <source>
        <dbReference type="ARBA" id="ARBA00022737"/>
    </source>
</evidence>
<reference evidence="5" key="1">
    <citation type="submission" date="2021-02" db="EMBL/GenBank/DDBJ databases">
        <authorList>
            <person name="Dougan E. K."/>
            <person name="Rhodes N."/>
            <person name="Thang M."/>
            <person name="Chan C."/>
        </authorList>
    </citation>
    <scope>NUCLEOTIDE SEQUENCE</scope>
</reference>
<dbReference type="AlphaFoldDB" id="A0A813EAV7"/>
<dbReference type="InterPro" id="IPR004087">
    <property type="entry name" value="KH_dom"/>
</dbReference>
<dbReference type="InterPro" id="IPR004088">
    <property type="entry name" value="KH_dom_type_1"/>
</dbReference>
<feature type="domain" description="K Homology" evidence="4">
    <location>
        <begin position="58"/>
        <end position="122"/>
    </location>
</feature>
<proteinExistence type="predicted"/>
<sequence length="319" mass="34433">MTKKAIPGMGPASGNIPGMAPAKGVSSQDIDARLKSVGSAATAALRAEAEEAAKKAANSTSVTINVPEAKIGVLIGPKGSTIKMIQEKSGVTRIDTSGEVFTIMGPPQAVAMAEHAIRELLEKGYTSMAFEDFREELIPLHPSVFPDLIGKQGCVIKALKTELGVEISIPEVPKNAALGKKFKVSVAGSIAAVEKGKQVVLDIAMFGHSEATHPGVSHAEIEVPDWQYRFLIGKAGSELRHIQNNYKVKVNIPRDHSACQNVVVVGLEGDVERAQVYIEKVLWNAENQSKGRDREDKTVGDGYTEEPEEDWMKAYMYKR</sequence>
<feature type="region of interest" description="Disordered" evidence="3">
    <location>
        <begin position="1"/>
        <end position="24"/>
    </location>
</feature>
<evidence type="ECO:0000313" key="5">
    <source>
        <dbReference type="EMBL" id="CAE8597513.1"/>
    </source>
</evidence>
<dbReference type="SMART" id="SM00322">
    <property type="entry name" value="KH"/>
    <property type="match status" value="3"/>
</dbReference>
<keyword evidence="6" id="KW-1185">Reference proteome</keyword>
<dbReference type="InterPro" id="IPR036612">
    <property type="entry name" value="KH_dom_type_1_sf"/>
</dbReference>
<accession>A0A813EAV7</accession>
<feature type="domain" description="K Homology" evidence="4">
    <location>
        <begin position="132"/>
        <end position="205"/>
    </location>
</feature>
<organism evidence="5 6">
    <name type="scientific">Polarella glacialis</name>
    <name type="common">Dinoflagellate</name>
    <dbReference type="NCBI Taxonomy" id="89957"/>
    <lineage>
        <taxon>Eukaryota</taxon>
        <taxon>Sar</taxon>
        <taxon>Alveolata</taxon>
        <taxon>Dinophyceae</taxon>
        <taxon>Suessiales</taxon>
        <taxon>Suessiaceae</taxon>
        <taxon>Polarella</taxon>
    </lineage>
</organism>
<dbReference type="CDD" id="cd00105">
    <property type="entry name" value="KH-I"/>
    <property type="match status" value="2"/>
</dbReference>
<name>A0A813EAV7_POLGL</name>
<dbReference type="PANTHER" id="PTHR10288">
    <property type="entry name" value="KH DOMAIN CONTAINING RNA BINDING PROTEIN"/>
    <property type="match status" value="1"/>
</dbReference>
<evidence type="ECO:0000256" key="2">
    <source>
        <dbReference type="PROSITE-ProRule" id="PRU00117"/>
    </source>
</evidence>
<dbReference type="Pfam" id="PF00013">
    <property type="entry name" value="KH_1"/>
    <property type="match status" value="3"/>
</dbReference>
<dbReference type="Proteomes" id="UP000654075">
    <property type="component" value="Unassembled WGS sequence"/>
</dbReference>
<evidence type="ECO:0000259" key="4">
    <source>
        <dbReference type="SMART" id="SM00322"/>
    </source>
</evidence>
<keyword evidence="2" id="KW-0694">RNA-binding</keyword>
<dbReference type="SUPFAM" id="SSF54791">
    <property type="entry name" value="Eukaryotic type KH-domain (KH-domain type I)"/>
    <property type="match status" value="3"/>
</dbReference>
<dbReference type="Gene3D" id="3.30.1370.10">
    <property type="entry name" value="K Homology domain, type 1"/>
    <property type="match status" value="3"/>
</dbReference>
<dbReference type="EMBL" id="CAJNNV010009548">
    <property type="protein sequence ID" value="CAE8597513.1"/>
    <property type="molecule type" value="Genomic_DNA"/>
</dbReference>
<keyword evidence="1" id="KW-0677">Repeat</keyword>
<dbReference type="OrthoDB" id="5204190at2759"/>
<dbReference type="PROSITE" id="PS50084">
    <property type="entry name" value="KH_TYPE_1"/>
    <property type="match status" value="3"/>
</dbReference>